<gene>
    <name evidence="3" type="ORF">CCMP2556_LOCUS1399</name>
</gene>
<feature type="repeat" description="PPR" evidence="2">
    <location>
        <begin position="94"/>
        <end position="128"/>
    </location>
</feature>
<feature type="repeat" description="PPR" evidence="2">
    <location>
        <begin position="287"/>
        <end position="321"/>
    </location>
</feature>
<dbReference type="PANTHER" id="PTHR47447:SF17">
    <property type="entry name" value="OS12G0638900 PROTEIN"/>
    <property type="match status" value="1"/>
</dbReference>
<dbReference type="EMBL" id="CAXAMN010000451">
    <property type="protein sequence ID" value="CAK8988773.1"/>
    <property type="molecule type" value="Genomic_DNA"/>
</dbReference>
<evidence type="ECO:0008006" key="5">
    <source>
        <dbReference type="Google" id="ProtNLM"/>
    </source>
</evidence>
<reference evidence="3 4" key="1">
    <citation type="submission" date="2024-02" db="EMBL/GenBank/DDBJ databases">
        <authorList>
            <person name="Chen Y."/>
            <person name="Shah S."/>
            <person name="Dougan E. K."/>
            <person name="Thang M."/>
            <person name="Chan C."/>
        </authorList>
    </citation>
    <scope>NUCLEOTIDE SEQUENCE [LARGE SCALE GENOMIC DNA]</scope>
</reference>
<dbReference type="InterPro" id="IPR002885">
    <property type="entry name" value="PPR_rpt"/>
</dbReference>
<dbReference type="Pfam" id="PF01535">
    <property type="entry name" value="PPR"/>
    <property type="match status" value="3"/>
</dbReference>
<dbReference type="PROSITE" id="PS51375">
    <property type="entry name" value="PPR"/>
    <property type="match status" value="2"/>
</dbReference>
<keyword evidence="4" id="KW-1185">Reference proteome</keyword>
<evidence type="ECO:0000256" key="2">
    <source>
        <dbReference type="PROSITE-ProRule" id="PRU00708"/>
    </source>
</evidence>
<evidence type="ECO:0000256" key="1">
    <source>
        <dbReference type="ARBA" id="ARBA00022737"/>
    </source>
</evidence>
<keyword evidence="1" id="KW-0677">Repeat</keyword>
<comment type="caution">
    <text evidence="3">The sequence shown here is derived from an EMBL/GenBank/DDBJ whole genome shotgun (WGS) entry which is preliminary data.</text>
</comment>
<evidence type="ECO:0000313" key="3">
    <source>
        <dbReference type="EMBL" id="CAK8988773.1"/>
    </source>
</evidence>
<sequence>MGVSTVEVAAKRPSAGDCPPSVKASILLGKRIRECRKLRQWKKAVSLLLEAQRELLKLNMILYCSAISACEACNEWRQALVLLKDTRCQWLHANTFTYSSSISACEKAARWREAFELFANAREASHRELRPDPMDALTDTVTHSAVTSACEKSSQWQRALQFIHLCHARHLEVSLVTYNAGISACEKSEMSKRKGAAWRQALLLIEDVEQQRFQKDTILFGAAISACKKAGKLQEALQLLAEAKTLHLCSVNVYGAAIGACESAAESQWDVALHLLYEMKSKTLRGNVITYSSAASSCAKAGKWREAVQLLADFSRKQRQTLKWWCRPDHDPRDSRDFCDSVWPPAIDSKRFTIRSVRSRPASAGPT</sequence>
<dbReference type="InterPro" id="IPR011990">
    <property type="entry name" value="TPR-like_helical_dom_sf"/>
</dbReference>
<dbReference type="PANTHER" id="PTHR47447">
    <property type="entry name" value="OS03G0856100 PROTEIN"/>
    <property type="match status" value="1"/>
</dbReference>
<proteinExistence type="predicted"/>
<organism evidence="3 4">
    <name type="scientific">Durusdinium trenchii</name>
    <dbReference type="NCBI Taxonomy" id="1381693"/>
    <lineage>
        <taxon>Eukaryota</taxon>
        <taxon>Sar</taxon>
        <taxon>Alveolata</taxon>
        <taxon>Dinophyceae</taxon>
        <taxon>Suessiales</taxon>
        <taxon>Symbiodiniaceae</taxon>
        <taxon>Durusdinium</taxon>
    </lineage>
</organism>
<dbReference type="Gene3D" id="1.25.40.10">
    <property type="entry name" value="Tetratricopeptide repeat domain"/>
    <property type="match status" value="2"/>
</dbReference>
<name>A0ABP0HG60_9DINO</name>
<accession>A0ABP0HG60</accession>
<protein>
    <recommendedName>
        <fullName evidence="5">Pentatricopeptide repeat-containing protein, chloroplastic</fullName>
    </recommendedName>
</protein>
<evidence type="ECO:0000313" key="4">
    <source>
        <dbReference type="Proteomes" id="UP001642484"/>
    </source>
</evidence>
<dbReference type="Proteomes" id="UP001642484">
    <property type="component" value="Unassembled WGS sequence"/>
</dbReference>